<evidence type="ECO:0000313" key="3">
    <source>
        <dbReference type="Proteomes" id="UP000007800"/>
    </source>
</evidence>
<dbReference type="OMA" id="SPKMGHV"/>
<dbReference type="EMBL" id="GG673688">
    <property type="protein sequence ID" value="EER15052.1"/>
    <property type="molecule type" value="Genomic_DNA"/>
</dbReference>
<keyword evidence="3" id="KW-1185">Reference proteome</keyword>
<proteinExistence type="predicted"/>
<evidence type="ECO:0000256" key="1">
    <source>
        <dbReference type="SAM" id="MobiDB-lite"/>
    </source>
</evidence>
<dbReference type="RefSeq" id="XP_002783256.1">
    <property type="nucleotide sequence ID" value="XM_002783210.1"/>
</dbReference>
<feature type="compositionally biased region" description="Basic and acidic residues" evidence="1">
    <location>
        <begin position="215"/>
        <end position="232"/>
    </location>
</feature>
<gene>
    <name evidence="2" type="ORF">Pmar_PMAR023377</name>
</gene>
<dbReference type="Proteomes" id="UP000007800">
    <property type="component" value="Unassembled WGS sequence"/>
</dbReference>
<sequence>MAPRQSRKHSGGITVGLADLGRTLPHLCPTPLPSQSLASRMASLPPAAATLQERPVKQAPKYVPREDVRILPHPPRGRGQESVDSPEPAAPRMSGETLVELWDAPIEETLPDSKLAKEIIASRTSPVFSPKMGHVRILARPPHSSTESTTQSPQPVSAEAKSPSAELSAQEVKSTSTTSDSVAIEQGSTEMAPSAHVSCGGAKVLASRKLPVTRLKSDRDRPPEEKQTKAELEDTNESTSTKPRRNRKGKGKGGANRQQSRQRYKQWNYSSYYYYY</sequence>
<evidence type="ECO:0000313" key="2">
    <source>
        <dbReference type="EMBL" id="EER15052.1"/>
    </source>
</evidence>
<feature type="region of interest" description="Disordered" evidence="1">
    <location>
        <begin position="123"/>
        <end position="263"/>
    </location>
</feature>
<name>C5KKE0_PERM5</name>
<organism evidence="3">
    <name type="scientific">Perkinsus marinus (strain ATCC 50983 / TXsc)</name>
    <dbReference type="NCBI Taxonomy" id="423536"/>
    <lineage>
        <taxon>Eukaryota</taxon>
        <taxon>Sar</taxon>
        <taxon>Alveolata</taxon>
        <taxon>Perkinsozoa</taxon>
        <taxon>Perkinsea</taxon>
        <taxon>Perkinsida</taxon>
        <taxon>Perkinsidae</taxon>
        <taxon>Perkinsus</taxon>
    </lineage>
</organism>
<dbReference type="AlphaFoldDB" id="C5KKE0"/>
<feature type="compositionally biased region" description="Low complexity" evidence="1">
    <location>
        <begin position="141"/>
        <end position="155"/>
    </location>
</feature>
<dbReference type="GeneID" id="9061936"/>
<dbReference type="InParanoid" id="C5KKE0"/>
<feature type="region of interest" description="Disordered" evidence="1">
    <location>
        <begin position="55"/>
        <end position="95"/>
    </location>
</feature>
<feature type="compositionally biased region" description="Polar residues" evidence="1">
    <location>
        <begin position="165"/>
        <end position="191"/>
    </location>
</feature>
<feature type="compositionally biased region" description="Basic residues" evidence="1">
    <location>
        <begin position="242"/>
        <end position="251"/>
    </location>
</feature>
<reference evidence="2 3" key="1">
    <citation type="submission" date="2008-07" db="EMBL/GenBank/DDBJ databases">
        <authorList>
            <person name="El-Sayed N."/>
            <person name="Caler E."/>
            <person name="Inman J."/>
            <person name="Amedeo P."/>
            <person name="Hass B."/>
            <person name="Wortman J."/>
        </authorList>
    </citation>
    <scope>NUCLEOTIDE SEQUENCE [LARGE SCALE GENOMIC DNA]</scope>
    <source>
        <strain evidence="3">ATCC 50983 / TXsc</strain>
    </source>
</reference>
<protein>
    <submittedName>
        <fullName evidence="2">Uncharacterized protein</fullName>
    </submittedName>
</protein>
<accession>C5KKE0</accession>